<reference evidence="1" key="1">
    <citation type="submission" date="2021-11" db="EMBL/GenBank/DDBJ databases">
        <title>Vibrio ZSDE26 sp. nov. and Vibrio ZSDZ34 sp. nov., isolated from coastal seawater in Qingdao.</title>
        <authorList>
            <person name="Zhang P."/>
        </authorList>
    </citation>
    <scope>NUCLEOTIDE SEQUENCE</scope>
    <source>
        <strain evidence="1">ZSDZ34</strain>
    </source>
</reference>
<name>A0A9X1WEW6_9VIBR</name>
<dbReference type="Pfam" id="PF05762">
    <property type="entry name" value="VWA_CoxE"/>
    <property type="match status" value="1"/>
</dbReference>
<dbReference type="NCBIfam" id="NF008230">
    <property type="entry name" value="PRK10997.1"/>
    <property type="match status" value="1"/>
</dbReference>
<dbReference type="SUPFAM" id="SSF53300">
    <property type="entry name" value="vWA-like"/>
    <property type="match status" value="1"/>
</dbReference>
<dbReference type="InterPro" id="IPR008912">
    <property type="entry name" value="Uncharacterised_CoxE"/>
</dbReference>
<evidence type="ECO:0000313" key="2">
    <source>
        <dbReference type="Proteomes" id="UP001139488"/>
    </source>
</evidence>
<dbReference type="PANTHER" id="PTHR36846">
    <property type="entry name" value="PROTEIN VIAA"/>
    <property type="match status" value="1"/>
</dbReference>
<evidence type="ECO:0000313" key="1">
    <source>
        <dbReference type="EMBL" id="MCJ2377070.1"/>
    </source>
</evidence>
<dbReference type="RefSeq" id="WP_244357004.1">
    <property type="nucleotide sequence ID" value="NZ_JAJNNZ010000006.1"/>
</dbReference>
<dbReference type="PANTHER" id="PTHR36846:SF1">
    <property type="entry name" value="PROTEIN VIAA"/>
    <property type="match status" value="1"/>
</dbReference>
<protein>
    <submittedName>
        <fullName evidence="1">ATPase RavA stimulator ViaA</fullName>
    </submittedName>
</protein>
<dbReference type="Proteomes" id="UP001139488">
    <property type="component" value="Unassembled WGS sequence"/>
</dbReference>
<proteinExistence type="predicted"/>
<dbReference type="Gene3D" id="3.40.50.410">
    <property type="entry name" value="von Willebrand factor, type A domain"/>
    <property type="match status" value="1"/>
</dbReference>
<gene>
    <name evidence="1" type="primary">viaA</name>
    <name evidence="1" type="ORF">LNL84_09510</name>
</gene>
<dbReference type="CDD" id="cd01462">
    <property type="entry name" value="VWA_YIEM_type"/>
    <property type="match status" value="1"/>
</dbReference>
<comment type="caution">
    <text evidence="1">The sequence shown here is derived from an EMBL/GenBank/DDBJ whole genome shotgun (WGS) entry which is preliminary data.</text>
</comment>
<dbReference type="AlphaFoldDB" id="A0A9X1WEW6"/>
<sequence>MLGADSINLALMVADSGLIDTAVQDILRQPELLMMSERPGVKRSIKKHLKKWHKTVRHKVTTRRNSDWLTEQLALYQDTIYLDEQRFLENVDSIIVNIHPNSSFHTIVHSQRNTMSAHSINFAQSFCRQWYECLKKDVERTQTEALETHKSKLLDELYKRLETLKELERVSEQGESGNQGRLWDLAGAKLTKRDFSRIANYSEFLKKNGDLMSIVKQLGRMAQQVEAPELNRAQCDNLQCNEQPSDFAIDDIVGIHTSDDINKLLPNETMYLAYPELETVFYQHLAEKRLLSYKSEGKQRSVRQVNAPKHDQRSEEKEQGPFIVAIDASASMMGFPERCAKATAYAMMKLAIEQDRECHVIIFSSTFITYDFTGQSGLQEVSDFLSYSFMGGTDLEKVLEHGVELMTGEQYRNADLLLISDFIAPRQSQALEDKIRNLQGHHNRFHSLCLSKYGNPEVLALFDCQWRYHPSAMGRLLKKPIKHLKSKMDSTLIPAQGQQSATIG</sequence>
<organism evidence="1 2">
    <name type="scientific">Vibrio gelatinilyticus</name>
    <dbReference type="NCBI Taxonomy" id="2893468"/>
    <lineage>
        <taxon>Bacteria</taxon>
        <taxon>Pseudomonadati</taxon>
        <taxon>Pseudomonadota</taxon>
        <taxon>Gammaproteobacteria</taxon>
        <taxon>Vibrionales</taxon>
        <taxon>Vibrionaceae</taxon>
        <taxon>Vibrio</taxon>
    </lineage>
</organism>
<dbReference type="InterPro" id="IPR036465">
    <property type="entry name" value="vWFA_dom_sf"/>
</dbReference>
<dbReference type="EMBL" id="JAJNNZ010000006">
    <property type="protein sequence ID" value="MCJ2377070.1"/>
    <property type="molecule type" value="Genomic_DNA"/>
</dbReference>
<keyword evidence="2" id="KW-1185">Reference proteome</keyword>
<dbReference type="GO" id="GO:0005829">
    <property type="term" value="C:cytosol"/>
    <property type="evidence" value="ECO:0007669"/>
    <property type="project" value="TreeGrafter"/>
</dbReference>
<accession>A0A9X1WEW6</accession>